<dbReference type="GO" id="GO:0008408">
    <property type="term" value="F:3'-5' exonuclease activity"/>
    <property type="evidence" value="ECO:0007669"/>
    <property type="project" value="InterPro"/>
</dbReference>
<evidence type="ECO:0000259" key="13">
    <source>
        <dbReference type="Pfam" id="PF02768"/>
    </source>
</evidence>
<keyword evidence="9" id="KW-0238">DNA-binding</keyword>
<dbReference type="PANTHER" id="PTHR30478">
    <property type="entry name" value="DNA POLYMERASE III SUBUNIT BETA"/>
    <property type="match status" value="1"/>
</dbReference>
<name>A0A0C1C0X6_9BACT</name>
<dbReference type="EMBL" id="JSAM01000082">
    <property type="protein sequence ID" value="KIA77321.1"/>
    <property type="molecule type" value="Genomic_DNA"/>
</dbReference>
<dbReference type="CDD" id="cd00140">
    <property type="entry name" value="beta_clamp"/>
    <property type="match status" value="1"/>
</dbReference>
<dbReference type="Proteomes" id="UP000031307">
    <property type="component" value="Unassembled WGS sequence"/>
</dbReference>
<evidence type="ECO:0000313" key="14">
    <source>
        <dbReference type="EMBL" id="KIA77321.1"/>
    </source>
</evidence>
<evidence type="ECO:0000313" key="15">
    <source>
        <dbReference type="Proteomes" id="UP000031307"/>
    </source>
</evidence>
<evidence type="ECO:0000259" key="12">
    <source>
        <dbReference type="Pfam" id="PF02767"/>
    </source>
</evidence>
<keyword evidence="8 10" id="KW-0239">DNA-directed DNA polymerase</keyword>
<dbReference type="Pfam" id="PF02767">
    <property type="entry name" value="DNA_pol3_beta_2"/>
    <property type="match status" value="1"/>
</dbReference>
<evidence type="ECO:0000256" key="10">
    <source>
        <dbReference type="PIRNR" id="PIRNR000804"/>
    </source>
</evidence>
<dbReference type="InterPro" id="IPR046938">
    <property type="entry name" value="DNA_clamp_sf"/>
</dbReference>
<dbReference type="SMART" id="SM00480">
    <property type="entry name" value="POL3Bc"/>
    <property type="match status" value="1"/>
</dbReference>
<evidence type="ECO:0000256" key="2">
    <source>
        <dbReference type="ARBA" id="ARBA00010752"/>
    </source>
</evidence>
<protein>
    <recommendedName>
        <fullName evidence="3 10">Beta sliding clamp</fullName>
    </recommendedName>
</protein>
<dbReference type="Pfam" id="PF02768">
    <property type="entry name" value="DNA_pol3_beta_3"/>
    <property type="match status" value="1"/>
</dbReference>
<evidence type="ECO:0000256" key="4">
    <source>
        <dbReference type="ARBA" id="ARBA00022490"/>
    </source>
</evidence>
<accession>A0A0C1C0X6</accession>
<comment type="similarity">
    <text evidence="2 10">Belongs to the beta sliding clamp family.</text>
</comment>
<dbReference type="SUPFAM" id="SSF55979">
    <property type="entry name" value="DNA clamp"/>
    <property type="match status" value="3"/>
</dbReference>
<dbReference type="OMA" id="YLIMPVR"/>
<feature type="domain" description="DNA polymerase III beta sliding clamp central" evidence="12">
    <location>
        <begin position="129"/>
        <end position="242"/>
    </location>
</feature>
<feature type="domain" description="DNA polymerase III beta sliding clamp C-terminal" evidence="13">
    <location>
        <begin position="245"/>
        <end position="353"/>
    </location>
</feature>
<evidence type="ECO:0000256" key="9">
    <source>
        <dbReference type="ARBA" id="ARBA00023125"/>
    </source>
</evidence>
<dbReference type="PATRIC" id="fig|83552.4.peg.1517"/>
<evidence type="ECO:0000256" key="5">
    <source>
        <dbReference type="ARBA" id="ARBA00022679"/>
    </source>
</evidence>
<dbReference type="GO" id="GO:0005737">
    <property type="term" value="C:cytoplasm"/>
    <property type="evidence" value="ECO:0007669"/>
    <property type="project" value="UniProtKB-SubCell"/>
</dbReference>
<dbReference type="Gene3D" id="3.70.10.10">
    <property type="match status" value="1"/>
</dbReference>
<dbReference type="RefSeq" id="WP_006340040.1">
    <property type="nucleotide sequence ID" value="NZ_BAWW01000008.1"/>
</dbReference>
<keyword evidence="5 10" id="KW-0808">Transferase</keyword>
<dbReference type="GO" id="GO:0009360">
    <property type="term" value="C:DNA polymerase III complex"/>
    <property type="evidence" value="ECO:0007669"/>
    <property type="project" value="InterPro"/>
</dbReference>
<sequence>MKFVISTQELNFLINKCLNIVSQKATIPILSNFLMEAKNGELILTATDLTVGIRCHTEAKILEEGATALPAKRFAQLIRELTAVNVEIATNDNETTQVSADSSRFKLHGMNKSEFPSLPQMDGAVQFKIPEGDLKDMLFRTAFAVSRDDNRFALTGVFMQIMEGKAIFAGTDGKRLSRTHLSLGLDVAFNGNYIIPIKAVEEILKNLSDNGEATVYLMHDKIAIEASNTMLVTKLLSGDYPDVSRVIPNQLETVLSLHREELITLLRQVSLFTADTSHSVRFTFNEGELRLAANTMEIGEGKVSMPVNYTGPRLEIAFNPIYFLDILRHSKGETVTMGLTDPFNPGVITDKEGVSQINSSVSPLFVLMPMRLNEDA</sequence>
<dbReference type="InterPro" id="IPR022637">
    <property type="entry name" value="DNA_polIII_beta_cen"/>
</dbReference>
<dbReference type="PIRSF" id="PIRSF000804">
    <property type="entry name" value="DNA_pol_III_b"/>
    <property type="match status" value="1"/>
</dbReference>
<evidence type="ECO:0000256" key="8">
    <source>
        <dbReference type="ARBA" id="ARBA00022932"/>
    </source>
</evidence>
<feature type="domain" description="DNA polymerase III beta sliding clamp N-terminal" evidence="11">
    <location>
        <begin position="1"/>
        <end position="119"/>
    </location>
</feature>
<dbReference type="GO" id="GO:0003887">
    <property type="term" value="F:DNA-directed DNA polymerase activity"/>
    <property type="evidence" value="ECO:0007669"/>
    <property type="project" value="UniProtKB-UniRule"/>
</dbReference>
<dbReference type="InterPro" id="IPR001001">
    <property type="entry name" value="DNA_polIII_beta"/>
</dbReference>
<dbReference type="GO" id="GO:0003677">
    <property type="term" value="F:DNA binding"/>
    <property type="evidence" value="ECO:0007669"/>
    <property type="project" value="UniProtKB-UniRule"/>
</dbReference>
<organism evidence="14 15">
    <name type="scientific">Parachlamydia acanthamoebae</name>
    <dbReference type="NCBI Taxonomy" id="83552"/>
    <lineage>
        <taxon>Bacteria</taxon>
        <taxon>Pseudomonadati</taxon>
        <taxon>Chlamydiota</taxon>
        <taxon>Chlamydiia</taxon>
        <taxon>Parachlamydiales</taxon>
        <taxon>Parachlamydiaceae</taxon>
        <taxon>Parachlamydia</taxon>
    </lineage>
</organism>
<keyword evidence="7 10" id="KW-0235">DNA replication</keyword>
<dbReference type="NCBIfam" id="TIGR00663">
    <property type="entry name" value="dnan"/>
    <property type="match status" value="1"/>
</dbReference>
<proteinExistence type="inferred from homology"/>
<keyword evidence="4 10" id="KW-0963">Cytoplasm</keyword>
<evidence type="ECO:0000256" key="1">
    <source>
        <dbReference type="ARBA" id="ARBA00004496"/>
    </source>
</evidence>
<evidence type="ECO:0000256" key="7">
    <source>
        <dbReference type="ARBA" id="ARBA00022705"/>
    </source>
</evidence>
<reference evidence="14 15" key="1">
    <citation type="journal article" date="2014" name="Mol. Biol. Evol.">
        <title>Massive expansion of Ubiquitination-related gene families within the Chlamydiae.</title>
        <authorList>
            <person name="Domman D."/>
            <person name="Collingro A."/>
            <person name="Lagkouvardos I."/>
            <person name="Gehre L."/>
            <person name="Weinmaier T."/>
            <person name="Rattei T."/>
            <person name="Subtil A."/>
            <person name="Horn M."/>
        </authorList>
    </citation>
    <scope>NUCLEOTIDE SEQUENCE [LARGE SCALE GENOMIC DNA]</scope>
    <source>
        <strain evidence="14 15">OEW1</strain>
    </source>
</reference>
<dbReference type="InterPro" id="IPR022635">
    <property type="entry name" value="DNA_polIII_beta_C"/>
</dbReference>
<dbReference type="Pfam" id="PF00712">
    <property type="entry name" value="DNA_pol3_beta"/>
    <property type="match status" value="1"/>
</dbReference>
<dbReference type="InterPro" id="IPR022634">
    <property type="entry name" value="DNA_polIII_beta_N"/>
</dbReference>
<dbReference type="PANTHER" id="PTHR30478:SF0">
    <property type="entry name" value="BETA SLIDING CLAMP"/>
    <property type="match status" value="1"/>
</dbReference>
<comment type="subcellular location">
    <subcellularLocation>
        <location evidence="1 10">Cytoplasm</location>
    </subcellularLocation>
</comment>
<keyword evidence="6 10" id="KW-0548">Nucleotidyltransferase</keyword>
<dbReference type="Gene3D" id="3.10.150.10">
    <property type="entry name" value="DNA Polymerase III, subunit A, domain 2"/>
    <property type="match status" value="1"/>
</dbReference>
<evidence type="ECO:0000259" key="11">
    <source>
        <dbReference type="Pfam" id="PF00712"/>
    </source>
</evidence>
<evidence type="ECO:0000256" key="6">
    <source>
        <dbReference type="ARBA" id="ARBA00022695"/>
    </source>
</evidence>
<evidence type="ECO:0000256" key="3">
    <source>
        <dbReference type="ARBA" id="ARBA00021035"/>
    </source>
</evidence>
<dbReference type="GO" id="GO:0006271">
    <property type="term" value="P:DNA strand elongation involved in DNA replication"/>
    <property type="evidence" value="ECO:0007669"/>
    <property type="project" value="TreeGrafter"/>
</dbReference>
<dbReference type="AlphaFoldDB" id="A0A0C1C0X6"/>
<gene>
    <name evidence="14" type="primary">dnaN</name>
    <name evidence="14" type="ORF">DB43_GM00060</name>
</gene>
<comment type="caution">
    <text evidence="14">The sequence shown here is derived from an EMBL/GenBank/DDBJ whole genome shotgun (WGS) entry which is preliminary data.</text>
</comment>
<comment type="subunit">
    <text evidence="10">Forms a ring-shaped head-to-tail homodimer around DNA.</text>
</comment>
<comment type="function">
    <text evidence="10">Confers DNA tethering and processivity to DNA polymerases and other proteins. Acts as a clamp, forming a ring around DNA (a reaction catalyzed by the clamp-loading complex) which diffuses in an ATP-independent manner freely and bidirectionally along dsDNA. Initially characterized for its ability to contact the catalytic subunit of DNA polymerase III (Pol III), a complex, multichain enzyme responsible for most of the replicative synthesis in bacteria; Pol III exhibits 3'-5' exonuclease proofreading activity. The beta chain is required for initiation of replication as well as for processivity of DNA replication.</text>
</comment>